<keyword evidence="3" id="KW-1185">Reference proteome</keyword>
<feature type="signal peptide" evidence="1">
    <location>
        <begin position="1"/>
        <end position="19"/>
    </location>
</feature>
<proteinExistence type="predicted"/>
<organism evidence="2 3">
    <name type="scientific">Anopheles farauti</name>
    <dbReference type="NCBI Taxonomy" id="69004"/>
    <lineage>
        <taxon>Eukaryota</taxon>
        <taxon>Metazoa</taxon>
        <taxon>Ecdysozoa</taxon>
        <taxon>Arthropoda</taxon>
        <taxon>Hexapoda</taxon>
        <taxon>Insecta</taxon>
        <taxon>Pterygota</taxon>
        <taxon>Neoptera</taxon>
        <taxon>Endopterygota</taxon>
        <taxon>Diptera</taxon>
        <taxon>Nematocera</taxon>
        <taxon>Culicoidea</taxon>
        <taxon>Culicidae</taxon>
        <taxon>Anophelinae</taxon>
        <taxon>Anopheles</taxon>
    </lineage>
</organism>
<keyword evidence="1" id="KW-0732">Signal</keyword>
<dbReference type="Pfam" id="PF06477">
    <property type="entry name" value="DUF1091"/>
    <property type="match status" value="2"/>
</dbReference>
<dbReference type="VEuPathDB" id="VectorBase:AFAF015149"/>
<name>A0A182QR10_9DIPT</name>
<dbReference type="AlphaFoldDB" id="A0A182QR10"/>
<reference evidence="2" key="2">
    <citation type="submission" date="2020-05" db="UniProtKB">
        <authorList>
            <consortium name="EnsemblMetazoa"/>
        </authorList>
    </citation>
    <scope>IDENTIFICATION</scope>
    <source>
        <strain evidence="2">FAR1</strain>
    </source>
</reference>
<sequence>MRWVDIILLLLCSCSTTESFVTLIPVLTKFGCKYNERIVNVTYRIENENTITNQSLYFDIAFTRALKEMKFQIAYYGVSKNNEPALRVFERTVDVCTYVRRPSADRLVKRVYDHMAVNSRLPSVCPIAEKERFYIHDMRPAAIRIPGFLPESSFIFDTNYYSGVKFEPLTVCRFHGNLLTMTYYIVSKNGETMNRMFQRMVDLCTFAKHSGSDRLVQLVYVHIQKNNRFPTRCPLKEKEVFYIRNLRPAAIKIPGFLPESKFALDNNYHTGATSSPVVAARFYGKLVRVISTELKLNR</sequence>
<evidence type="ECO:0000313" key="3">
    <source>
        <dbReference type="Proteomes" id="UP000075886"/>
    </source>
</evidence>
<protein>
    <submittedName>
        <fullName evidence="2">Uncharacterized protein</fullName>
    </submittedName>
</protein>
<dbReference type="EnsemblMetazoa" id="AFAF015149-RA">
    <property type="protein sequence ID" value="AFAF015149-PA"/>
    <property type="gene ID" value="AFAF015149"/>
</dbReference>
<evidence type="ECO:0000256" key="1">
    <source>
        <dbReference type="SAM" id="SignalP"/>
    </source>
</evidence>
<reference evidence="3" key="1">
    <citation type="submission" date="2014-01" db="EMBL/GenBank/DDBJ databases">
        <title>The Genome Sequence of Anopheles farauti FAR1 (V2).</title>
        <authorList>
            <consortium name="The Broad Institute Genomics Platform"/>
            <person name="Neafsey D.E."/>
            <person name="Besansky N."/>
            <person name="Howell P."/>
            <person name="Walton C."/>
            <person name="Young S.K."/>
            <person name="Zeng Q."/>
            <person name="Gargeya S."/>
            <person name="Fitzgerald M."/>
            <person name="Haas B."/>
            <person name="Abouelleil A."/>
            <person name="Allen A.W."/>
            <person name="Alvarado L."/>
            <person name="Arachchi H.M."/>
            <person name="Berlin A.M."/>
            <person name="Chapman S.B."/>
            <person name="Gainer-Dewar J."/>
            <person name="Goldberg J."/>
            <person name="Griggs A."/>
            <person name="Gujja S."/>
            <person name="Hansen M."/>
            <person name="Howarth C."/>
            <person name="Imamovic A."/>
            <person name="Ireland A."/>
            <person name="Larimer J."/>
            <person name="McCowan C."/>
            <person name="Murphy C."/>
            <person name="Pearson M."/>
            <person name="Poon T.W."/>
            <person name="Priest M."/>
            <person name="Roberts A."/>
            <person name="Saif S."/>
            <person name="Shea T."/>
            <person name="Sisk P."/>
            <person name="Sykes S."/>
            <person name="Wortman J."/>
            <person name="Nusbaum C."/>
            <person name="Birren B."/>
        </authorList>
    </citation>
    <scope>NUCLEOTIDE SEQUENCE [LARGE SCALE GENOMIC DNA]</scope>
    <source>
        <strain evidence="3">FAR1</strain>
    </source>
</reference>
<dbReference type="InterPro" id="IPR010512">
    <property type="entry name" value="DUF1091"/>
</dbReference>
<dbReference type="PANTHER" id="PTHR20898:SF1">
    <property type="entry name" value="MD-2-RELATED LIPID-RECOGNITION DOMAIN-CONTAINING PROTEIN"/>
    <property type="match status" value="1"/>
</dbReference>
<dbReference type="EMBL" id="AXCN02001143">
    <property type="status" value="NOT_ANNOTATED_CDS"/>
    <property type="molecule type" value="Genomic_DNA"/>
</dbReference>
<accession>A0A182QR10</accession>
<evidence type="ECO:0000313" key="2">
    <source>
        <dbReference type="EnsemblMetazoa" id="AFAF015149-PA"/>
    </source>
</evidence>
<dbReference type="PANTHER" id="PTHR20898">
    <property type="entry name" value="DAEDALUS ON 3-RELATED-RELATED"/>
    <property type="match status" value="1"/>
</dbReference>
<feature type="chain" id="PRO_5008133166" evidence="1">
    <location>
        <begin position="20"/>
        <end position="298"/>
    </location>
</feature>
<dbReference type="Proteomes" id="UP000075886">
    <property type="component" value="Unassembled WGS sequence"/>
</dbReference>